<proteinExistence type="predicted"/>
<dbReference type="AlphaFoldDB" id="A0A151XB00"/>
<dbReference type="OrthoDB" id="7653744at2759"/>
<name>A0A151XB00_9HYME</name>
<accession>A0A151XB00</accession>
<reference evidence="1 2" key="1">
    <citation type="submission" date="2015-09" db="EMBL/GenBank/DDBJ databases">
        <title>Trachymyrmex zeteki WGS genome.</title>
        <authorList>
            <person name="Nygaard S."/>
            <person name="Hu H."/>
            <person name="Boomsma J."/>
            <person name="Zhang G."/>
        </authorList>
    </citation>
    <scope>NUCLEOTIDE SEQUENCE [LARGE SCALE GENOMIC DNA]</scope>
    <source>
        <strain evidence="1">Tzet28-1</strain>
        <tissue evidence="1">Whole body</tissue>
    </source>
</reference>
<dbReference type="Proteomes" id="UP000075809">
    <property type="component" value="Unassembled WGS sequence"/>
</dbReference>
<organism evidence="1 2">
    <name type="scientific">Mycetomoellerius zeteki</name>
    <dbReference type="NCBI Taxonomy" id="64791"/>
    <lineage>
        <taxon>Eukaryota</taxon>
        <taxon>Metazoa</taxon>
        <taxon>Ecdysozoa</taxon>
        <taxon>Arthropoda</taxon>
        <taxon>Hexapoda</taxon>
        <taxon>Insecta</taxon>
        <taxon>Pterygota</taxon>
        <taxon>Neoptera</taxon>
        <taxon>Endopterygota</taxon>
        <taxon>Hymenoptera</taxon>
        <taxon>Apocrita</taxon>
        <taxon>Aculeata</taxon>
        <taxon>Formicoidea</taxon>
        <taxon>Formicidae</taxon>
        <taxon>Myrmicinae</taxon>
        <taxon>Mycetomoellerius</taxon>
    </lineage>
</organism>
<gene>
    <name evidence="1" type="ORF">ALC60_03486</name>
</gene>
<sequence length="294" mass="33470">MNDVNDVMTSIYDTLLHLRYPHITNTELKDLEATILSGENRICLLSWLLTEKSPSIVTHLGKLKNSALEDQVFEYYSRIGICNNKDVLLGKCSLKEQLPTLKLLLDFMRKVYVKPIASINETEGVLTDIFKLCINDTDQASSLSAVKPKISYAEAIKYFEESEKEILNNDRKEIMTNVPEDLHVETDDRLDNEEQTVLFDKEKKKFIEAFHTVSSWPVKVRNLDKDISDSICSNIKSICSDFSSLKKVLQAKEELSNVKLAKELPKTVAPLNAIIEDIVICNEELTNLISNRVE</sequence>
<dbReference type="KEGG" id="mzt:108720739"/>
<dbReference type="EMBL" id="KQ982335">
    <property type="protein sequence ID" value="KYQ57524.1"/>
    <property type="molecule type" value="Genomic_DNA"/>
</dbReference>
<protein>
    <submittedName>
        <fullName evidence="1">Uncharacterized protein</fullName>
    </submittedName>
</protein>
<dbReference type="STRING" id="64791.A0A151XB00"/>
<evidence type="ECO:0000313" key="2">
    <source>
        <dbReference type="Proteomes" id="UP000075809"/>
    </source>
</evidence>
<evidence type="ECO:0000313" key="1">
    <source>
        <dbReference type="EMBL" id="KYQ57524.1"/>
    </source>
</evidence>
<keyword evidence="2" id="KW-1185">Reference proteome</keyword>